<keyword evidence="10" id="KW-0732">Signal</keyword>
<keyword evidence="13 17" id="KW-0411">Iron-sulfur</keyword>
<evidence type="ECO:0000256" key="17">
    <source>
        <dbReference type="PIRSR" id="PIRSR000310-1"/>
    </source>
</evidence>
<feature type="binding site" evidence="17">
    <location>
        <position position="271"/>
    </location>
    <ligand>
        <name>[3Fe-4S] cluster</name>
        <dbReference type="ChEBI" id="CHEBI:21137"/>
    </ligand>
</feature>
<evidence type="ECO:0000259" key="19">
    <source>
        <dbReference type="Pfam" id="PF01058"/>
    </source>
</evidence>
<feature type="binding site" evidence="17">
    <location>
        <position position="23"/>
    </location>
    <ligand>
        <name>[4Fe-4S] cluster</name>
        <dbReference type="ChEBI" id="CHEBI:49883"/>
        <label>1</label>
    </ligand>
</feature>
<evidence type="ECO:0000256" key="11">
    <source>
        <dbReference type="ARBA" id="ARBA00023002"/>
    </source>
</evidence>
<protein>
    <recommendedName>
        <fullName evidence="6">hydrogenase (acceptor)</fullName>
        <ecNumber evidence="6">1.12.99.6</ecNumber>
    </recommendedName>
</protein>
<feature type="domain" description="Cytochrome-c3 hydrogenase C-terminal" evidence="20">
    <location>
        <begin position="208"/>
        <end position="283"/>
    </location>
</feature>
<dbReference type="SUPFAM" id="SSF56770">
    <property type="entry name" value="HydA/Nqo6-like"/>
    <property type="match status" value="1"/>
</dbReference>
<feature type="region of interest" description="Disordered" evidence="18">
    <location>
        <begin position="335"/>
        <end position="364"/>
    </location>
</feature>
<proteinExistence type="inferred from homology"/>
<dbReference type="GO" id="GO:0009375">
    <property type="term" value="C:ferredoxin hydrogenase complex"/>
    <property type="evidence" value="ECO:0007669"/>
    <property type="project" value="InterPro"/>
</dbReference>
<evidence type="ECO:0000256" key="13">
    <source>
        <dbReference type="ARBA" id="ARBA00023014"/>
    </source>
</evidence>
<evidence type="ECO:0000256" key="5">
    <source>
        <dbReference type="ARBA" id="ARBA00011771"/>
    </source>
</evidence>
<evidence type="ECO:0000256" key="12">
    <source>
        <dbReference type="ARBA" id="ARBA00023004"/>
    </source>
</evidence>
<dbReference type="AlphaFoldDB" id="A0A285PI83"/>
<dbReference type="GO" id="GO:0009055">
    <property type="term" value="F:electron transfer activity"/>
    <property type="evidence" value="ECO:0007669"/>
    <property type="project" value="TreeGrafter"/>
</dbReference>
<evidence type="ECO:0000256" key="10">
    <source>
        <dbReference type="ARBA" id="ARBA00022729"/>
    </source>
</evidence>
<dbReference type="Pfam" id="PF01058">
    <property type="entry name" value="Oxidored_q6"/>
    <property type="match status" value="1"/>
</dbReference>
<feature type="binding site" evidence="17">
    <location>
        <position position="20"/>
    </location>
    <ligand>
        <name>[4Fe-4S] cluster</name>
        <dbReference type="ChEBI" id="CHEBI:49883"/>
        <label>1</label>
    </ligand>
</feature>
<feature type="binding site" evidence="17">
    <location>
        <position position="172"/>
    </location>
    <ligand>
        <name>[4Fe-4S] cluster</name>
        <dbReference type="ChEBI" id="CHEBI:49883"/>
        <label>1</label>
    </ligand>
</feature>
<evidence type="ECO:0000256" key="3">
    <source>
        <dbReference type="ARBA" id="ARBA00004196"/>
    </source>
</evidence>
<dbReference type="InterPro" id="IPR027394">
    <property type="entry name" value="Cytochrome-c3_hydrogenase_C"/>
</dbReference>
<accession>A0A285PI83</accession>
<feature type="domain" description="NADH:ubiquinone oxidoreductase-like 20kDa subunit" evidence="19">
    <location>
        <begin position="20"/>
        <end position="186"/>
    </location>
</feature>
<gene>
    <name evidence="21" type="ORF">SAMN06265368_4560</name>
</gene>
<reference evidence="21 22" key="1">
    <citation type="submission" date="2017-09" db="EMBL/GenBank/DDBJ databases">
        <authorList>
            <person name="Ehlers B."/>
            <person name="Leendertz F.H."/>
        </authorList>
    </citation>
    <scope>NUCLEOTIDE SEQUENCE [LARGE SCALE GENOMIC DNA]</scope>
    <source>
        <strain evidence="21 22">DSM 18289</strain>
    </source>
</reference>
<evidence type="ECO:0000256" key="2">
    <source>
        <dbReference type="ARBA" id="ARBA00001966"/>
    </source>
</evidence>
<evidence type="ECO:0000313" key="22">
    <source>
        <dbReference type="Proteomes" id="UP000219439"/>
    </source>
</evidence>
<dbReference type="Gene3D" id="3.40.50.700">
    <property type="entry name" value="NADH:ubiquinone oxidoreductase-like, 20kDa subunit"/>
    <property type="match status" value="1"/>
</dbReference>
<feature type="binding site" evidence="17">
    <location>
        <position position="250"/>
    </location>
    <ligand>
        <name>[3Fe-4S] cluster</name>
        <dbReference type="ChEBI" id="CHEBI:21137"/>
    </ligand>
</feature>
<dbReference type="InterPro" id="IPR037148">
    <property type="entry name" value="NiFe-Hase_small_C_sf"/>
</dbReference>
<dbReference type="InterPro" id="IPR006137">
    <property type="entry name" value="NADH_UbQ_OxRdtase-like_20kDa"/>
</dbReference>
<dbReference type="GO" id="GO:0044569">
    <property type="term" value="C:[Ni-Fe] hydrogenase complex"/>
    <property type="evidence" value="ECO:0007669"/>
    <property type="project" value="TreeGrafter"/>
</dbReference>
<dbReference type="InterPro" id="IPR001821">
    <property type="entry name" value="NiFe_hydrogenase_ssu"/>
</dbReference>
<name>A0A285PI83_9HYPH</name>
<keyword evidence="22" id="KW-1185">Reference proteome</keyword>
<keyword evidence="8 17" id="KW-0004">4Fe-4S</keyword>
<evidence type="ECO:0000313" key="21">
    <source>
        <dbReference type="EMBL" id="SNZ21439.1"/>
    </source>
</evidence>
<keyword evidence="14" id="KW-0472">Membrane</keyword>
<evidence type="ECO:0000256" key="18">
    <source>
        <dbReference type="SAM" id="MobiDB-lite"/>
    </source>
</evidence>
<keyword evidence="15 17" id="KW-0003">3Fe-4S</keyword>
<dbReference type="EC" id="1.12.99.6" evidence="6"/>
<feature type="binding site" evidence="17">
    <location>
        <position position="241"/>
    </location>
    <ligand>
        <name>[4Fe-4S] cluster</name>
        <dbReference type="ChEBI" id="CHEBI:49883"/>
        <label>2</label>
    </ligand>
</feature>
<keyword evidence="12 17" id="KW-0408">Iron</keyword>
<dbReference type="Pfam" id="PF14720">
    <property type="entry name" value="NiFe_hyd_SSU_C"/>
    <property type="match status" value="1"/>
</dbReference>
<feature type="binding site" evidence="17">
    <location>
        <position position="211"/>
    </location>
    <ligand>
        <name>[4Fe-4S] cluster</name>
        <dbReference type="ChEBI" id="CHEBI:49883"/>
        <label>2</label>
    </ligand>
</feature>
<dbReference type="Proteomes" id="UP000219439">
    <property type="component" value="Unassembled WGS sequence"/>
</dbReference>
<dbReference type="GO" id="GO:0009061">
    <property type="term" value="P:anaerobic respiration"/>
    <property type="evidence" value="ECO:0007669"/>
    <property type="project" value="TreeGrafter"/>
</dbReference>
<organism evidence="21 22">
    <name type="scientific">Cohaesibacter gelatinilyticus</name>
    <dbReference type="NCBI Taxonomy" id="372072"/>
    <lineage>
        <taxon>Bacteria</taxon>
        <taxon>Pseudomonadati</taxon>
        <taxon>Pseudomonadota</taxon>
        <taxon>Alphaproteobacteria</taxon>
        <taxon>Hyphomicrobiales</taxon>
        <taxon>Cohaesibacteraceae</taxon>
    </lineage>
</organism>
<dbReference type="PANTHER" id="PTHR30013">
    <property type="entry name" value="NIFE / NIFESE HYDROGENASE SMALL SUBUNIT FAMILY MEMBER"/>
    <property type="match status" value="1"/>
</dbReference>
<feature type="binding site" evidence="17">
    <location>
        <position position="268"/>
    </location>
    <ligand>
        <name>[3Fe-4S] cluster</name>
        <dbReference type="ChEBI" id="CHEBI:21137"/>
    </ligand>
</feature>
<evidence type="ECO:0000256" key="8">
    <source>
        <dbReference type="ARBA" id="ARBA00022485"/>
    </source>
</evidence>
<dbReference type="InterPro" id="IPR037024">
    <property type="entry name" value="NiFe_Hase_small_N_sf"/>
</dbReference>
<comment type="similarity">
    <text evidence="4">Belongs to the [NiFe]/[NiFeSe] hydrogenase small subunit family.</text>
</comment>
<evidence type="ECO:0000259" key="20">
    <source>
        <dbReference type="Pfam" id="PF14720"/>
    </source>
</evidence>
<dbReference type="GO" id="GO:0016020">
    <property type="term" value="C:membrane"/>
    <property type="evidence" value="ECO:0007669"/>
    <property type="project" value="TreeGrafter"/>
</dbReference>
<feature type="binding site" evidence="17">
    <location>
        <position position="214"/>
    </location>
    <ligand>
        <name>[4Fe-4S] cluster</name>
        <dbReference type="ChEBI" id="CHEBI:49883"/>
        <label>2</label>
    </ligand>
</feature>
<dbReference type="GO" id="GO:0051538">
    <property type="term" value="F:3 iron, 4 sulfur cluster binding"/>
    <property type="evidence" value="ECO:0007669"/>
    <property type="project" value="UniProtKB-KW"/>
</dbReference>
<evidence type="ECO:0000256" key="9">
    <source>
        <dbReference type="ARBA" id="ARBA00022723"/>
    </source>
</evidence>
<dbReference type="OrthoDB" id="9766729at2"/>
<dbReference type="EMBL" id="OBEL01000008">
    <property type="protein sequence ID" value="SNZ21439.1"/>
    <property type="molecule type" value="Genomic_DNA"/>
</dbReference>
<evidence type="ECO:0000256" key="7">
    <source>
        <dbReference type="ARBA" id="ARBA00022475"/>
    </source>
</evidence>
<dbReference type="Gene3D" id="4.10.480.10">
    <property type="entry name" value="Cytochrome-c3 hydrogenase, C-terminal domain"/>
    <property type="match status" value="1"/>
</dbReference>
<evidence type="ECO:0000256" key="14">
    <source>
        <dbReference type="ARBA" id="ARBA00023136"/>
    </source>
</evidence>
<keyword evidence="9 17" id="KW-0479">Metal-binding</keyword>
<evidence type="ECO:0000256" key="4">
    <source>
        <dbReference type="ARBA" id="ARBA00006605"/>
    </source>
</evidence>
<comment type="cofactor">
    <cofactor evidence="1">
        <name>[3Fe-4S] cluster</name>
        <dbReference type="ChEBI" id="CHEBI:21137"/>
    </cofactor>
</comment>
<keyword evidence="11" id="KW-0560">Oxidoreductase</keyword>
<evidence type="ECO:0000256" key="1">
    <source>
        <dbReference type="ARBA" id="ARBA00001927"/>
    </source>
</evidence>
<comment type="catalytic activity">
    <reaction evidence="16">
        <text>H2 + A = AH2</text>
        <dbReference type="Rhea" id="RHEA:12116"/>
        <dbReference type="ChEBI" id="CHEBI:13193"/>
        <dbReference type="ChEBI" id="CHEBI:17499"/>
        <dbReference type="ChEBI" id="CHEBI:18276"/>
        <dbReference type="EC" id="1.12.99.6"/>
    </reaction>
</comment>
<dbReference type="PRINTS" id="PR00614">
    <property type="entry name" value="NIHGNASESMLL"/>
</dbReference>
<sequence length="364" mass="38244">MTDRSSKSTKTLLWLQSGGCGGCSLSLFGAEAPDLLSSFEAANIELLWHPSLSLETGQQVLDLIEAIRSGQQKLDILCLEGSVINGPDGTGAYHLMAGTGGKPMRDIISELAIHASQVVAIGSCAAYGGITAAGENEVEATGLSFDGNKPGGLLGGDYRSDLELPVINIPGCPIHPDWVTETLAHLSSDQMKAQDLDAFGRPLSMAGSLVHHGCSRNEFYEYKASAERLADLGCMMENLGCKGTQAAGDCNSRPWNGSGSCITGGYPCIACTEPGFEEPGHSFAETPKIAGIPVGLPTDMPKAWFVALASLSKAATPKRLSENATAERVIFTHNRVPVGEGSKPDKKPSSPAPLFGIARRKDRS</sequence>
<comment type="subcellular location">
    <subcellularLocation>
        <location evidence="3">Cell envelope</location>
    </subcellularLocation>
</comment>
<dbReference type="PANTHER" id="PTHR30013:SF5">
    <property type="entry name" value="HYDROGENASE SMALL SUBUNIT"/>
    <property type="match status" value="1"/>
</dbReference>
<dbReference type="PIRSF" id="PIRSF000310">
    <property type="entry name" value="NiFe_hyd_ssu"/>
    <property type="match status" value="1"/>
</dbReference>
<dbReference type="RefSeq" id="WP_097155818.1">
    <property type="nucleotide sequence ID" value="NZ_OBEL01000008.1"/>
</dbReference>
<dbReference type="GO" id="GO:0051539">
    <property type="term" value="F:4 iron, 4 sulfur cluster binding"/>
    <property type="evidence" value="ECO:0007669"/>
    <property type="project" value="UniProtKB-KW"/>
</dbReference>
<dbReference type="GO" id="GO:0033748">
    <property type="term" value="F:hydrogenase (acceptor) activity"/>
    <property type="evidence" value="ECO:0007669"/>
    <property type="project" value="UniProtKB-EC"/>
</dbReference>
<comment type="subunit">
    <text evidence="5">Heterodimer of a large and a small subunit.</text>
</comment>
<dbReference type="GO" id="GO:0008901">
    <property type="term" value="F:ferredoxin hydrogenase activity"/>
    <property type="evidence" value="ECO:0007669"/>
    <property type="project" value="InterPro"/>
</dbReference>
<feature type="binding site" evidence="17">
    <location>
        <position position="124"/>
    </location>
    <ligand>
        <name>[4Fe-4S] cluster</name>
        <dbReference type="ChEBI" id="CHEBI:49883"/>
        <label>1</label>
    </ligand>
</feature>
<dbReference type="GO" id="GO:0046872">
    <property type="term" value="F:metal ion binding"/>
    <property type="evidence" value="ECO:0007669"/>
    <property type="project" value="UniProtKB-KW"/>
</dbReference>
<evidence type="ECO:0000256" key="16">
    <source>
        <dbReference type="ARBA" id="ARBA00048757"/>
    </source>
</evidence>
<feature type="binding site" evidence="17">
    <location>
        <position position="234"/>
    </location>
    <ligand>
        <name>[4Fe-4S] cluster</name>
        <dbReference type="ChEBI" id="CHEBI:49883"/>
        <label>2</label>
    </ligand>
</feature>
<dbReference type="GO" id="GO:0030313">
    <property type="term" value="C:cell envelope"/>
    <property type="evidence" value="ECO:0007669"/>
    <property type="project" value="UniProtKB-SubCell"/>
</dbReference>
<keyword evidence="7" id="KW-1003">Cell membrane</keyword>
<evidence type="ECO:0000256" key="15">
    <source>
        <dbReference type="ARBA" id="ARBA00023291"/>
    </source>
</evidence>
<evidence type="ECO:0000256" key="6">
    <source>
        <dbReference type="ARBA" id="ARBA00012082"/>
    </source>
</evidence>
<comment type="cofactor">
    <cofactor evidence="2">
        <name>[4Fe-4S] cluster</name>
        <dbReference type="ChEBI" id="CHEBI:49883"/>
    </cofactor>
</comment>